<keyword evidence="4 7" id="KW-0812">Transmembrane</keyword>
<accession>A0ABS4BTV7</accession>
<feature type="domain" description="VTT" evidence="8">
    <location>
        <begin position="49"/>
        <end position="184"/>
    </location>
</feature>
<dbReference type="Pfam" id="PF09335">
    <property type="entry name" value="VTT_dom"/>
    <property type="match status" value="1"/>
</dbReference>
<keyword evidence="3 7" id="KW-1003">Cell membrane</keyword>
<evidence type="ECO:0000256" key="6">
    <source>
        <dbReference type="ARBA" id="ARBA00023136"/>
    </source>
</evidence>
<sequence>MEIINNLLDLVLNLDHHLFELVLEYGIWIYVILFLIVFMETGLVFMAFLPGDILLFTAGTFCAGVQNDMGQTAELNLLMTLLLLFIAAILGDGINYYLGKNIGLKILNLKIKEKLIVNPKYILKTNEFYKLYGPKTIIIARFLPIIRTFAPFIAGIAEMPYAKFVRYNVVGAFIWVFSLVFLGYFFGNLAFVKNNFEMVIFGIILLSLLPMLIEIIKNYYKKKACNTL</sequence>
<dbReference type="InterPro" id="IPR032818">
    <property type="entry name" value="DedA-like"/>
</dbReference>
<dbReference type="InterPro" id="IPR032816">
    <property type="entry name" value="VTT_dom"/>
</dbReference>
<evidence type="ECO:0000259" key="8">
    <source>
        <dbReference type="Pfam" id="PF09335"/>
    </source>
</evidence>
<comment type="caution">
    <text evidence="9">The sequence shown here is derived from an EMBL/GenBank/DDBJ whole genome shotgun (WGS) entry which is preliminary data.</text>
</comment>
<evidence type="ECO:0000256" key="3">
    <source>
        <dbReference type="ARBA" id="ARBA00022475"/>
    </source>
</evidence>
<dbReference type="PANTHER" id="PTHR30353:SF0">
    <property type="entry name" value="TRANSMEMBRANE PROTEIN"/>
    <property type="match status" value="1"/>
</dbReference>
<feature type="transmembrane region" description="Helical" evidence="7">
    <location>
        <begin position="164"/>
        <end position="186"/>
    </location>
</feature>
<dbReference type="RefSeq" id="WP_209654883.1">
    <property type="nucleotide sequence ID" value="NZ_JAGJCB010000007.1"/>
</dbReference>
<keyword evidence="6 7" id="KW-0472">Membrane</keyword>
<feature type="transmembrane region" description="Helical" evidence="7">
    <location>
        <begin position="21"/>
        <end position="39"/>
    </location>
</feature>
<dbReference type="Proteomes" id="UP000670776">
    <property type="component" value="Unassembled WGS sequence"/>
</dbReference>
<evidence type="ECO:0000256" key="7">
    <source>
        <dbReference type="RuleBase" id="RU367016"/>
    </source>
</evidence>
<dbReference type="PANTHER" id="PTHR30353">
    <property type="entry name" value="INNER MEMBRANE PROTEIN DEDA-RELATED"/>
    <property type="match status" value="1"/>
</dbReference>
<evidence type="ECO:0000256" key="4">
    <source>
        <dbReference type="ARBA" id="ARBA00022692"/>
    </source>
</evidence>
<feature type="transmembrane region" description="Helical" evidence="7">
    <location>
        <begin position="198"/>
        <end position="216"/>
    </location>
</feature>
<evidence type="ECO:0000313" key="9">
    <source>
        <dbReference type="EMBL" id="MBP0904024.1"/>
    </source>
</evidence>
<feature type="transmembrane region" description="Helical" evidence="7">
    <location>
        <begin position="45"/>
        <end position="65"/>
    </location>
</feature>
<feature type="transmembrane region" description="Helical" evidence="7">
    <location>
        <begin position="138"/>
        <end position="157"/>
    </location>
</feature>
<reference evidence="9 10" key="1">
    <citation type="submission" date="2021-04" db="EMBL/GenBank/DDBJ databases">
        <title>Mariniflexile gromovii gen. nov., sp. nov., a gliding bacterium isolated from the sea urchin Strongylocentrotus intermedius.</title>
        <authorList>
            <person name="Ko S."/>
            <person name="Le V."/>
            <person name="Ahn C.-Y."/>
            <person name="Oh H.-M."/>
        </authorList>
    </citation>
    <scope>NUCLEOTIDE SEQUENCE [LARGE SCALE GENOMIC DNA]</scope>
    <source>
        <strain evidence="9 10">KCTC 12570</strain>
    </source>
</reference>
<protein>
    <submittedName>
        <fullName evidence="9">VTT domain-containing protein</fullName>
    </submittedName>
</protein>
<keyword evidence="10" id="KW-1185">Reference proteome</keyword>
<keyword evidence="5 7" id="KW-1133">Transmembrane helix</keyword>
<comment type="subcellular location">
    <subcellularLocation>
        <location evidence="1 7">Cell membrane</location>
        <topology evidence="1 7">Multi-pass membrane protein</topology>
    </subcellularLocation>
</comment>
<organism evidence="9 10">
    <name type="scientific">Mariniflexile gromovii</name>
    <dbReference type="NCBI Taxonomy" id="362523"/>
    <lineage>
        <taxon>Bacteria</taxon>
        <taxon>Pseudomonadati</taxon>
        <taxon>Bacteroidota</taxon>
        <taxon>Flavobacteriia</taxon>
        <taxon>Flavobacteriales</taxon>
        <taxon>Flavobacteriaceae</taxon>
        <taxon>Mariniflexile</taxon>
    </lineage>
</organism>
<comment type="similarity">
    <text evidence="2 7">Belongs to the DedA family.</text>
</comment>
<feature type="transmembrane region" description="Helical" evidence="7">
    <location>
        <begin position="77"/>
        <end position="98"/>
    </location>
</feature>
<evidence type="ECO:0000313" key="10">
    <source>
        <dbReference type="Proteomes" id="UP000670776"/>
    </source>
</evidence>
<dbReference type="EMBL" id="JAGJCB010000007">
    <property type="protein sequence ID" value="MBP0904024.1"/>
    <property type="molecule type" value="Genomic_DNA"/>
</dbReference>
<evidence type="ECO:0000256" key="1">
    <source>
        <dbReference type="ARBA" id="ARBA00004651"/>
    </source>
</evidence>
<name>A0ABS4BTV7_9FLAO</name>
<proteinExistence type="inferred from homology"/>
<gene>
    <name evidence="9" type="ORF">J8H85_09300</name>
</gene>
<evidence type="ECO:0000256" key="5">
    <source>
        <dbReference type="ARBA" id="ARBA00022989"/>
    </source>
</evidence>
<evidence type="ECO:0000256" key="2">
    <source>
        <dbReference type="ARBA" id="ARBA00010792"/>
    </source>
</evidence>